<name>A0A1H7QTE4_STIAU</name>
<evidence type="ECO:0000313" key="1">
    <source>
        <dbReference type="EMBL" id="SEL50895.1"/>
    </source>
</evidence>
<dbReference type="Proteomes" id="UP000182719">
    <property type="component" value="Unassembled WGS sequence"/>
</dbReference>
<dbReference type="Gene3D" id="3.30.1870.10">
    <property type="entry name" value="EreA-like, domain 2"/>
    <property type="match status" value="1"/>
</dbReference>
<protein>
    <submittedName>
        <fullName evidence="1">Erythromycin esterase</fullName>
    </submittedName>
</protein>
<dbReference type="InterPro" id="IPR052036">
    <property type="entry name" value="Hydrolase/PRTase-associated"/>
</dbReference>
<dbReference type="SUPFAM" id="SSF159501">
    <property type="entry name" value="EreA/ChaN-like"/>
    <property type="match status" value="1"/>
</dbReference>
<dbReference type="CDD" id="cd14728">
    <property type="entry name" value="Ere-like"/>
    <property type="match status" value="1"/>
</dbReference>
<dbReference type="PANTHER" id="PTHR31299">
    <property type="entry name" value="ESTERASE, PUTATIVE (AFU_ORTHOLOGUE AFUA_1G05850)-RELATED"/>
    <property type="match status" value="1"/>
</dbReference>
<proteinExistence type="predicted"/>
<gene>
    <name evidence="1" type="ORF">SAMN05444354_106256</name>
</gene>
<sequence>MGEPVTVRLARAADKAMDEAAVAWMKQTVVPLKRVEAGRGLEDLAPLNRVLKDTRVVALGEATPGTWEFFQLKHRMLEFLVTELGFTVFALEEHFAEGLAFNDCVLHGRGDPARLLSGSAWNREEVLALLQGMRRYNEDPSHTKKRKFHGVDIQFSPEAVARVKAWLSQVDAVQGTHSEEPLGWLALPKPGFSRLPAEHQTEVRAHLDALGQRFEAEKARYVRHSSAAEWAPGGCARPLRICLRDGLSPGRVPHVQHL</sequence>
<dbReference type="AlphaFoldDB" id="A0A1H7QTE4"/>
<dbReference type="PANTHER" id="PTHR31299:SF0">
    <property type="entry name" value="ESTERASE, PUTATIVE (AFU_ORTHOLOGUE AFUA_1G05850)-RELATED"/>
    <property type="match status" value="1"/>
</dbReference>
<dbReference type="GO" id="GO:0046677">
    <property type="term" value="P:response to antibiotic"/>
    <property type="evidence" value="ECO:0007669"/>
    <property type="project" value="InterPro"/>
</dbReference>
<accession>A0A1H7QTE4</accession>
<keyword evidence="2" id="KW-1185">Reference proteome</keyword>
<dbReference type="RefSeq" id="WP_075006944.1">
    <property type="nucleotide sequence ID" value="NZ_FOAP01000006.1"/>
</dbReference>
<reference evidence="2" key="1">
    <citation type="submission" date="2016-10" db="EMBL/GenBank/DDBJ databases">
        <authorList>
            <person name="Varghese N."/>
            <person name="Submissions S."/>
        </authorList>
    </citation>
    <scope>NUCLEOTIDE SEQUENCE [LARGE SCALE GENOMIC DNA]</scope>
    <source>
        <strain evidence="2">DSM 17044</strain>
    </source>
</reference>
<dbReference type="InterPro" id="IPR007815">
    <property type="entry name" value="Emycin_Estase"/>
</dbReference>
<evidence type="ECO:0000313" key="2">
    <source>
        <dbReference type="Proteomes" id="UP000182719"/>
    </source>
</evidence>
<dbReference type="Pfam" id="PF05139">
    <property type="entry name" value="Erythro_esteras"/>
    <property type="match status" value="1"/>
</dbReference>
<organism evidence="1 2">
    <name type="scientific">Stigmatella aurantiaca</name>
    <dbReference type="NCBI Taxonomy" id="41"/>
    <lineage>
        <taxon>Bacteria</taxon>
        <taxon>Pseudomonadati</taxon>
        <taxon>Myxococcota</taxon>
        <taxon>Myxococcia</taxon>
        <taxon>Myxococcales</taxon>
        <taxon>Cystobacterineae</taxon>
        <taxon>Archangiaceae</taxon>
        <taxon>Stigmatella</taxon>
    </lineage>
</organism>
<dbReference type="EMBL" id="FOAP01000006">
    <property type="protein sequence ID" value="SEL50895.1"/>
    <property type="molecule type" value="Genomic_DNA"/>
</dbReference>